<feature type="transmembrane region" description="Helical" evidence="1">
    <location>
        <begin position="93"/>
        <end position="115"/>
    </location>
</feature>
<dbReference type="InterPro" id="IPR025966">
    <property type="entry name" value="OppC_N"/>
</dbReference>
<dbReference type="Pfam" id="PF12911">
    <property type="entry name" value="OppC_N"/>
    <property type="match status" value="1"/>
</dbReference>
<feature type="domain" description="Oligopeptide transport permease C-like N-terminal" evidence="2">
    <location>
        <begin position="80"/>
        <end position="116"/>
    </location>
</feature>
<reference evidence="3 4" key="1">
    <citation type="submission" date="2023-07" db="EMBL/GenBank/DDBJ databases">
        <title>Sequencing the genomes of 1000 actinobacteria strains.</title>
        <authorList>
            <person name="Klenk H.-P."/>
        </authorList>
    </citation>
    <scope>NUCLEOTIDE SEQUENCE [LARGE SCALE GENOMIC DNA]</scope>
    <source>
        <strain evidence="3 4">DSM 14555</strain>
    </source>
</reference>
<evidence type="ECO:0000256" key="1">
    <source>
        <dbReference type="SAM" id="Phobius"/>
    </source>
</evidence>
<name>A0ABU1JEX7_9MICC</name>
<keyword evidence="1" id="KW-1133">Transmembrane helix</keyword>
<keyword evidence="1" id="KW-0472">Membrane</keyword>
<evidence type="ECO:0000313" key="3">
    <source>
        <dbReference type="EMBL" id="MDR6271001.1"/>
    </source>
</evidence>
<proteinExistence type="predicted"/>
<sequence>MFDAAAALRSERPAGIHELERLINFTSCSLWAKPSGERIFCMTQNRIRVSAMEGSQEIDHYVADVEEDMRPEASHAAPASRWREAWRSLRSQPVFIIAALLALLVLIAAFLPHLFTQESPTD</sequence>
<keyword evidence="4" id="KW-1185">Reference proteome</keyword>
<organism evidence="3 4">
    <name type="scientific">Arthrobacter russicus</name>
    <dbReference type="NCBI Taxonomy" id="172040"/>
    <lineage>
        <taxon>Bacteria</taxon>
        <taxon>Bacillati</taxon>
        <taxon>Actinomycetota</taxon>
        <taxon>Actinomycetes</taxon>
        <taxon>Micrococcales</taxon>
        <taxon>Micrococcaceae</taxon>
        <taxon>Arthrobacter</taxon>
    </lineage>
</organism>
<protein>
    <recommendedName>
        <fullName evidence="2">Oligopeptide transport permease C-like N-terminal domain-containing protein</fullName>
    </recommendedName>
</protein>
<evidence type="ECO:0000259" key="2">
    <source>
        <dbReference type="Pfam" id="PF12911"/>
    </source>
</evidence>
<dbReference type="RefSeq" id="WP_309800501.1">
    <property type="nucleotide sequence ID" value="NZ_BAAAHY010000006.1"/>
</dbReference>
<comment type="caution">
    <text evidence="3">The sequence shown here is derived from an EMBL/GenBank/DDBJ whole genome shotgun (WGS) entry which is preliminary data.</text>
</comment>
<dbReference type="Proteomes" id="UP001185069">
    <property type="component" value="Unassembled WGS sequence"/>
</dbReference>
<dbReference type="EMBL" id="JAVDQF010000001">
    <property type="protein sequence ID" value="MDR6271001.1"/>
    <property type="molecule type" value="Genomic_DNA"/>
</dbReference>
<keyword evidence="1" id="KW-0812">Transmembrane</keyword>
<evidence type="ECO:0000313" key="4">
    <source>
        <dbReference type="Proteomes" id="UP001185069"/>
    </source>
</evidence>
<accession>A0ABU1JEX7</accession>
<gene>
    <name evidence="3" type="ORF">JOE69_003239</name>
</gene>